<sequence length="1046" mass="120470">MAIKIKSLVCILLLFTGLASLGQQKKGGEDHFAQIGNRVQATRTHLLEDKLPPVLPEKYLLAMERVNKGFSPIEKLDTEEELKAELARMRKEFLPFMKNYAPEIEKTRERLPLSEFQWREETAADRTNFASALQGQGSWTTVQIPHYGPPEGRATTYYYKEFELPGKMQEYENQFICFKGVDYIAEVFVNGALAGTHTGFFAPFEFDITKYLVKGTNTLLVKVKNDFSTLGSPDGGGEKRIGDKIYAASGLGWDDPVRGWHHCPPGMGIYQDCYIESRAPLHFNDIFVRPLPEEESAEVWFEINNYHPDFKYITLDLNLYGQNFEATEFENLKYTPSTTYVPGVGDLAKPQDWQESKLHLGYGVNFFKVKIPVKSPKIWNNDTPWLYQLQVELQDEEGNLLDKQASSFGMRTFTQDTKNTPKGHFYLNGERIRLRGANTMGFLQNDVKNKDWEQLIDDILLAKICNMNFIRLTQRPVQPEIYEYCDQLGMMLQTDLPLFGSLRPHLMDEAVKQAGEMERLVRNHPSNVVVTYINERFSNGEGHPQRNMPNAEDYYKLFKACDQLVHHWNPDRVIKAGDGDYDPPSPGLPDNHCYNTWYNGHGLGLGELHKGHWMKVKPGWLYGCGEFGAEAFDSYEVMKKYWPESWLPQDESKAWMPNKVSKAQTHRFHYMWYPTPDKLEDWIEASQDHQAWATRLVTEAFRRDNRMLTFAIHLFIDAWPAGWMKAIMDVDRTPKKAFFAYRDALAPVMVNLRTDRYKYYGGEKASVEAWICNDPNTIPQGYELRWQIEKNGKVIYSAQADPKFIKNGSQFQGYIDFDLPQVKKRTKYDLRLALFNEEDKGISESLIELEAFPTQKPSAKGVYTDSHNGRVRQLLNEIGTVVLESMDEAQTIVVENHSFYLENKTQMDKLVENGSTLLFLELPEGKHKVGNSEVGIEKTIMGEYYFVSPKTGHSLVKNNEDFDFHFWYDQSKNTVRPFLNSMIVAKKSWMPILGTGKTTWKDIKGEYFAAAEMKHGKGLYRICQVQLNNRLEANPTAFDLLKGLID</sequence>
<feature type="domain" description="Glycosyl hydrolases family 2 sugar binding" evidence="7">
    <location>
        <begin position="148"/>
        <end position="223"/>
    </location>
</feature>
<evidence type="ECO:0000256" key="4">
    <source>
        <dbReference type="SAM" id="SignalP"/>
    </source>
</evidence>
<dbReference type="SUPFAM" id="SSF49303">
    <property type="entry name" value="beta-Galactosidase/glucuronidase domain"/>
    <property type="match status" value="1"/>
</dbReference>
<evidence type="ECO:0000313" key="8">
    <source>
        <dbReference type="EMBL" id="RIJ50406.1"/>
    </source>
</evidence>
<gene>
    <name evidence="8" type="ORF">D1614_00240</name>
</gene>
<dbReference type="Gene3D" id="2.60.120.260">
    <property type="entry name" value="Galactose-binding domain-like"/>
    <property type="match status" value="1"/>
</dbReference>
<proteinExistence type="inferred from homology"/>
<keyword evidence="3" id="KW-0326">Glycosidase</keyword>
<evidence type="ECO:0000259" key="5">
    <source>
        <dbReference type="Pfam" id="PF00703"/>
    </source>
</evidence>
<dbReference type="Pfam" id="PF00703">
    <property type="entry name" value="Glyco_hydro_2"/>
    <property type="match status" value="1"/>
</dbReference>
<keyword evidence="4" id="KW-0732">Signal</keyword>
<dbReference type="Pfam" id="PF02836">
    <property type="entry name" value="Glyco_hydro_2_C"/>
    <property type="match status" value="1"/>
</dbReference>
<dbReference type="InterPro" id="IPR013783">
    <property type="entry name" value="Ig-like_fold"/>
</dbReference>
<dbReference type="AlphaFoldDB" id="A0A399T263"/>
<comment type="caution">
    <text evidence="8">The sequence shown here is derived from an EMBL/GenBank/DDBJ whole genome shotgun (WGS) entry which is preliminary data.</text>
</comment>
<name>A0A399T263_9BACT</name>
<evidence type="ECO:0000313" key="9">
    <source>
        <dbReference type="Proteomes" id="UP000265926"/>
    </source>
</evidence>
<comment type="similarity">
    <text evidence="1">Belongs to the glycosyl hydrolase 2 family.</text>
</comment>
<dbReference type="InterPro" id="IPR051913">
    <property type="entry name" value="GH2_Domain-Containing"/>
</dbReference>
<dbReference type="PANTHER" id="PTHR42732">
    <property type="entry name" value="BETA-GALACTOSIDASE"/>
    <property type="match status" value="1"/>
</dbReference>
<dbReference type="SUPFAM" id="SSF51445">
    <property type="entry name" value="(Trans)glycosidases"/>
    <property type="match status" value="1"/>
</dbReference>
<feature type="signal peptide" evidence="4">
    <location>
        <begin position="1"/>
        <end position="21"/>
    </location>
</feature>
<dbReference type="Proteomes" id="UP000265926">
    <property type="component" value="Unassembled WGS sequence"/>
</dbReference>
<keyword evidence="9" id="KW-1185">Reference proteome</keyword>
<dbReference type="RefSeq" id="WP_119435876.1">
    <property type="nucleotide sequence ID" value="NZ_QWGR01000001.1"/>
</dbReference>
<feature type="chain" id="PRO_5017382402" evidence="4">
    <location>
        <begin position="22"/>
        <end position="1046"/>
    </location>
</feature>
<dbReference type="OrthoDB" id="9801077at2"/>
<dbReference type="PANTHER" id="PTHR42732:SF1">
    <property type="entry name" value="BETA-MANNOSIDASE"/>
    <property type="match status" value="1"/>
</dbReference>
<evidence type="ECO:0000259" key="7">
    <source>
        <dbReference type="Pfam" id="PF02837"/>
    </source>
</evidence>
<dbReference type="Gene3D" id="2.60.40.10">
    <property type="entry name" value="Immunoglobulins"/>
    <property type="match status" value="1"/>
</dbReference>
<evidence type="ECO:0000256" key="2">
    <source>
        <dbReference type="ARBA" id="ARBA00022801"/>
    </source>
</evidence>
<dbReference type="SMR" id="A0A399T263"/>
<dbReference type="InterPro" id="IPR006104">
    <property type="entry name" value="Glyco_hydro_2_N"/>
</dbReference>
<dbReference type="Gene3D" id="3.20.20.80">
    <property type="entry name" value="Glycosidases"/>
    <property type="match status" value="1"/>
</dbReference>
<dbReference type="GO" id="GO:0004553">
    <property type="term" value="F:hydrolase activity, hydrolyzing O-glycosyl compounds"/>
    <property type="evidence" value="ECO:0007669"/>
    <property type="project" value="InterPro"/>
</dbReference>
<keyword evidence="2 8" id="KW-0378">Hydrolase</keyword>
<dbReference type="InterPro" id="IPR008979">
    <property type="entry name" value="Galactose-bd-like_sf"/>
</dbReference>
<protein>
    <submittedName>
        <fullName evidence="8">Glycoside hydrolase family 2</fullName>
    </submittedName>
</protein>
<organism evidence="8 9">
    <name type="scientific">Maribellus luteus</name>
    <dbReference type="NCBI Taxonomy" id="2305463"/>
    <lineage>
        <taxon>Bacteria</taxon>
        <taxon>Pseudomonadati</taxon>
        <taxon>Bacteroidota</taxon>
        <taxon>Bacteroidia</taxon>
        <taxon>Marinilabiliales</taxon>
        <taxon>Prolixibacteraceae</taxon>
        <taxon>Maribellus</taxon>
    </lineage>
</organism>
<dbReference type="EMBL" id="QWGR01000001">
    <property type="protein sequence ID" value="RIJ50406.1"/>
    <property type="molecule type" value="Genomic_DNA"/>
</dbReference>
<evidence type="ECO:0000256" key="3">
    <source>
        <dbReference type="ARBA" id="ARBA00023295"/>
    </source>
</evidence>
<dbReference type="GO" id="GO:0005975">
    <property type="term" value="P:carbohydrate metabolic process"/>
    <property type="evidence" value="ECO:0007669"/>
    <property type="project" value="InterPro"/>
</dbReference>
<accession>A0A399T263</accession>
<evidence type="ECO:0000259" key="6">
    <source>
        <dbReference type="Pfam" id="PF02836"/>
    </source>
</evidence>
<dbReference type="InterPro" id="IPR017853">
    <property type="entry name" value="GH"/>
</dbReference>
<dbReference type="Pfam" id="PF02837">
    <property type="entry name" value="Glyco_hydro_2_N"/>
    <property type="match status" value="1"/>
</dbReference>
<dbReference type="InterPro" id="IPR006103">
    <property type="entry name" value="Glyco_hydro_2_cat"/>
</dbReference>
<dbReference type="SUPFAM" id="SSF49785">
    <property type="entry name" value="Galactose-binding domain-like"/>
    <property type="match status" value="1"/>
</dbReference>
<feature type="domain" description="Glycoside hydrolase family 2 catalytic" evidence="6">
    <location>
        <begin position="422"/>
        <end position="508"/>
    </location>
</feature>
<dbReference type="InterPro" id="IPR006102">
    <property type="entry name" value="Ig-like_GH2"/>
</dbReference>
<dbReference type="InterPro" id="IPR036156">
    <property type="entry name" value="Beta-gal/glucu_dom_sf"/>
</dbReference>
<reference evidence="8 9" key="1">
    <citation type="submission" date="2018-08" db="EMBL/GenBank/DDBJ databases">
        <title>Pallidiluteibacterium maritimus gen. nov., sp. nov., isolated from coastal sediment.</title>
        <authorList>
            <person name="Zhou L.Y."/>
        </authorList>
    </citation>
    <scope>NUCLEOTIDE SEQUENCE [LARGE SCALE GENOMIC DNA]</scope>
    <source>
        <strain evidence="8 9">XSD2</strain>
    </source>
</reference>
<evidence type="ECO:0000256" key="1">
    <source>
        <dbReference type="ARBA" id="ARBA00007401"/>
    </source>
</evidence>
<feature type="domain" description="Glycoside hydrolase family 2 immunoglobulin-like beta-sandwich" evidence="5">
    <location>
        <begin position="282"/>
        <end position="411"/>
    </location>
</feature>